<dbReference type="CDD" id="cd00090">
    <property type="entry name" value="HTH_ARSR"/>
    <property type="match status" value="1"/>
</dbReference>
<evidence type="ECO:0000313" key="5">
    <source>
        <dbReference type="EMBL" id="EDQ03401.1"/>
    </source>
</evidence>
<dbReference type="PROSITE" id="PS50987">
    <property type="entry name" value="HTH_ARSR_2"/>
    <property type="match status" value="1"/>
</dbReference>
<dbReference type="InterPro" id="IPR011991">
    <property type="entry name" value="ArsR-like_HTH"/>
</dbReference>
<gene>
    <name evidence="5" type="ORF">OIHEL45_19811</name>
</gene>
<dbReference type="InterPro" id="IPR036388">
    <property type="entry name" value="WH-like_DNA-bd_sf"/>
</dbReference>
<sequence length="110" mass="11994">MDENHALDAFAALGQSTRLDVFRLLIKAGEVGMTAGDISDTLGVRQNTMSANLSILSRAGLIRNKREGRSIRYFADMDGMRGLLVFLMEDCCGGRPELCQPVLNELACPC</sequence>
<evidence type="ECO:0000256" key="2">
    <source>
        <dbReference type="ARBA" id="ARBA00023125"/>
    </source>
</evidence>
<dbReference type="NCBIfam" id="NF033788">
    <property type="entry name" value="HTH_metalloreg"/>
    <property type="match status" value="1"/>
</dbReference>
<dbReference type="EMBL" id="ABID01000019">
    <property type="protein sequence ID" value="EDQ03401.1"/>
    <property type="molecule type" value="Genomic_DNA"/>
</dbReference>
<evidence type="ECO:0000259" key="4">
    <source>
        <dbReference type="PROSITE" id="PS50987"/>
    </source>
</evidence>
<protein>
    <submittedName>
        <fullName evidence="5">Transcriptional regulator, ArsR familyy protein</fullName>
    </submittedName>
</protein>
<dbReference type="Proteomes" id="UP000003257">
    <property type="component" value="Unassembled WGS sequence"/>
</dbReference>
<dbReference type="Pfam" id="PF12840">
    <property type="entry name" value="HTH_20"/>
    <property type="match status" value="1"/>
</dbReference>
<keyword evidence="2" id="KW-0238">DNA-binding</keyword>
<keyword evidence="6" id="KW-1185">Reference proteome</keyword>
<evidence type="ECO:0000313" key="6">
    <source>
        <dbReference type="Proteomes" id="UP000003257"/>
    </source>
</evidence>
<dbReference type="InterPro" id="IPR036390">
    <property type="entry name" value="WH_DNA-bd_sf"/>
</dbReference>
<name>A0ABM9X298_9RHOB</name>
<dbReference type="PRINTS" id="PR00778">
    <property type="entry name" value="HTHARSR"/>
</dbReference>
<feature type="domain" description="HTH arsR-type" evidence="4">
    <location>
        <begin position="1"/>
        <end position="95"/>
    </location>
</feature>
<evidence type="ECO:0000256" key="1">
    <source>
        <dbReference type="ARBA" id="ARBA00023015"/>
    </source>
</evidence>
<dbReference type="InterPro" id="IPR051011">
    <property type="entry name" value="Metal_resp_trans_reg"/>
</dbReference>
<dbReference type="InterPro" id="IPR001845">
    <property type="entry name" value="HTH_ArsR_DNA-bd_dom"/>
</dbReference>
<accession>A0ABM9X298</accession>
<dbReference type="SUPFAM" id="SSF46785">
    <property type="entry name" value="Winged helix' DNA-binding domain"/>
    <property type="match status" value="1"/>
</dbReference>
<organism evidence="5 6">
    <name type="scientific">Sulfitobacter indolifex HEL-45</name>
    <dbReference type="NCBI Taxonomy" id="391624"/>
    <lineage>
        <taxon>Bacteria</taxon>
        <taxon>Pseudomonadati</taxon>
        <taxon>Pseudomonadota</taxon>
        <taxon>Alphaproteobacteria</taxon>
        <taxon>Rhodobacterales</taxon>
        <taxon>Roseobacteraceae</taxon>
        <taxon>Sulfitobacter</taxon>
    </lineage>
</organism>
<dbReference type="SMART" id="SM00418">
    <property type="entry name" value="HTH_ARSR"/>
    <property type="match status" value="1"/>
</dbReference>
<reference evidence="5 6" key="1">
    <citation type="submission" date="2007-11" db="EMBL/GenBank/DDBJ databases">
        <authorList>
            <person name="Wagner-Dobler I."/>
            <person name="Ferriera S."/>
            <person name="Johnson J."/>
            <person name="Kravitz S."/>
            <person name="Beeson K."/>
            <person name="Sutton G."/>
            <person name="Rogers Y.-H."/>
            <person name="Friedman R."/>
            <person name="Frazier M."/>
            <person name="Venter J.C."/>
        </authorList>
    </citation>
    <scope>NUCLEOTIDE SEQUENCE [LARGE SCALE GENOMIC DNA]</scope>
    <source>
        <strain evidence="5 6">HEL-45</strain>
    </source>
</reference>
<dbReference type="PANTHER" id="PTHR43132:SF2">
    <property type="entry name" value="ARSENICAL RESISTANCE OPERON REPRESSOR ARSR-RELATED"/>
    <property type="match status" value="1"/>
</dbReference>
<dbReference type="RefSeq" id="WP_007121018.1">
    <property type="nucleotide sequence ID" value="NZ_ABID01000019.1"/>
</dbReference>
<keyword evidence="1" id="KW-0805">Transcription regulation</keyword>
<proteinExistence type="predicted"/>
<evidence type="ECO:0000256" key="3">
    <source>
        <dbReference type="ARBA" id="ARBA00023163"/>
    </source>
</evidence>
<keyword evidence="3" id="KW-0804">Transcription</keyword>
<comment type="caution">
    <text evidence="5">The sequence shown here is derived from an EMBL/GenBank/DDBJ whole genome shotgun (WGS) entry which is preliminary data.</text>
</comment>
<dbReference type="Gene3D" id="1.10.10.10">
    <property type="entry name" value="Winged helix-like DNA-binding domain superfamily/Winged helix DNA-binding domain"/>
    <property type="match status" value="1"/>
</dbReference>
<dbReference type="PANTHER" id="PTHR43132">
    <property type="entry name" value="ARSENICAL RESISTANCE OPERON REPRESSOR ARSR-RELATED"/>
    <property type="match status" value="1"/>
</dbReference>